<sequence length="501" mass="55528">MTERKVLNKLFDGNLTRRDFLKKSGLIAAAAALTACSPAPISPQEKPSFAPRWETLPFDSGLSAFVEGEIPADQQYIYVEFENLPPTFEKDNLEVNIAGALTLTYPGLVLSENAIGVYSSASAAISAAEAATLILRGVLLPTAVVNSQMTGGIQALIEGPQMMPIKNADNKLIGFRYVDTIHGKIIVKETILVKDATAVKNISQTDKSKTGEIYFAETTLEQDLNEGLQYIPEELRKAIDELNQQLPENKDPNKKDKVRVVKGRNKKDQQALPYLDYSKSDVTPEQIQKLAELARKLGYRLELHVGPYTLPDPYIQAARNDAKGKTLVISVDSDKLLRPDDLYFVENSLPIPSTVSEKLPNGSLVMHFSTGIETLPINLKFDAARIIAPQPLQQANIAKETAQRIKPNGTVEMAVDPENVDLTISRELNIDIKSLTNSQIKEKYPEAITKSLTNAGLKPNDFEITVERFDSVPEYMNAHGYTYSVFLNNQFTMHSLQNFYP</sequence>
<gene>
    <name evidence="1" type="ORF">UR52_C0032G0003</name>
</gene>
<dbReference type="PATRIC" id="fig|1618434.3.peg.607"/>
<dbReference type="NCBIfam" id="TIGR01409">
    <property type="entry name" value="TAT_signal_seq"/>
    <property type="match status" value="1"/>
</dbReference>
<dbReference type="Proteomes" id="UP000034176">
    <property type="component" value="Unassembled WGS sequence"/>
</dbReference>
<accession>A0A0G0AKP5</accession>
<evidence type="ECO:0000313" key="2">
    <source>
        <dbReference type="Proteomes" id="UP000034176"/>
    </source>
</evidence>
<reference evidence="1 2" key="1">
    <citation type="journal article" date="2015" name="Nature">
        <title>rRNA introns, odd ribosomes, and small enigmatic genomes across a large radiation of phyla.</title>
        <authorList>
            <person name="Brown C.T."/>
            <person name="Hug L.A."/>
            <person name="Thomas B.C."/>
            <person name="Sharon I."/>
            <person name="Castelle C.J."/>
            <person name="Singh A."/>
            <person name="Wilkins M.J."/>
            <person name="Williams K.H."/>
            <person name="Banfield J.F."/>
        </authorList>
    </citation>
    <scope>NUCLEOTIDE SEQUENCE [LARGE SCALE GENOMIC DNA]</scope>
</reference>
<name>A0A0G0AKP5_9BACT</name>
<protein>
    <recommendedName>
        <fullName evidence="3">Twin-arginine translocation signal domain-containing protein</fullName>
    </recommendedName>
</protein>
<evidence type="ECO:0000313" key="1">
    <source>
        <dbReference type="EMBL" id="KKP57399.1"/>
    </source>
</evidence>
<comment type="caution">
    <text evidence="1">The sequence shown here is derived from an EMBL/GenBank/DDBJ whole genome shotgun (WGS) entry which is preliminary data.</text>
</comment>
<dbReference type="AlphaFoldDB" id="A0A0G0AKP5"/>
<evidence type="ECO:0008006" key="3">
    <source>
        <dbReference type="Google" id="ProtNLM"/>
    </source>
</evidence>
<dbReference type="PROSITE" id="PS51318">
    <property type="entry name" value="TAT"/>
    <property type="match status" value="1"/>
</dbReference>
<proteinExistence type="predicted"/>
<organism evidence="1 2">
    <name type="scientific">Candidatus Gottesmanbacteria bacterium GW2011_GWA1_34_13</name>
    <dbReference type="NCBI Taxonomy" id="1618434"/>
    <lineage>
        <taxon>Bacteria</taxon>
        <taxon>Candidatus Gottesmaniibacteriota</taxon>
    </lineage>
</organism>
<dbReference type="InterPro" id="IPR019546">
    <property type="entry name" value="TAT_signal_bac_arc"/>
</dbReference>
<dbReference type="EMBL" id="LBPN01000032">
    <property type="protein sequence ID" value="KKP57399.1"/>
    <property type="molecule type" value="Genomic_DNA"/>
</dbReference>
<dbReference type="InterPro" id="IPR006311">
    <property type="entry name" value="TAT_signal"/>
</dbReference>